<evidence type="ECO:0000256" key="9">
    <source>
        <dbReference type="RuleBase" id="RU362011"/>
    </source>
</evidence>
<dbReference type="Pfam" id="PF03448">
    <property type="entry name" value="MgtE_N"/>
    <property type="match status" value="1"/>
</dbReference>
<dbReference type="SUPFAM" id="SSF158791">
    <property type="entry name" value="MgtE N-terminal domain-like"/>
    <property type="match status" value="1"/>
</dbReference>
<comment type="caution">
    <text evidence="11">The sequence shown here is derived from an EMBL/GenBank/DDBJ whole genome shotgun (WGS) entry which is preliminary data.</text>
</comment>
<dbReference type="Proteomes" id="UP001310022">
    <property type="component" value="Unassembled WGS sequence"/>
</dbReference>
<comment type="function">
    <text evidence="9">Acts as a magnesium transporter.</text>
</comment>
<dbReference type="Gene3D" id="3.10.580.10">
    <property type="entry name" value="CBS-domain"/>
    <property type="match status" value="1"/>
</dbReference>
<evidence type="ECO:0000256" key="5">
    <source>
        <dbReference type="ARBA" id="ARBA00022842"/>
    </source>
</evidence>
<comment type="similarity">
    <text evidence="2 9">Belongs to the SLC41A transporter family.</text>
</comment>
<evidence type="ECO:0000256" key="8">
    <source>
        <dbReference type="PROSITE-ProRule" id="PRU00703"/>
    </source>
</evidence>
<dbReference type="GO" id="GO:0046872">
    <property type="term" value="F:metal ion binding"/>
    <property type="evidence" value="ECO:0007669"/>
    <property type="project" value="UniProtKB-KW"/>
</dbReference>
<protein>
    <recommendedName>
        <fullName evidence="9">Magnesium transporter MgtE</fullName>
    </recommendedName>
</protein>
<keyword evidence="8" id="KW-0129">CBS domain</keyword>
<dbReference type="InterPro" id="IPR038076">
    <property type="entry name" value="MgtE_N_sf"/>
</dbReference>
<dbReference type="PROSITE" id="PS51371">
    <property type="entry name" value="CBS"/>
    <property type="match status" value="1"/>
</dbReference>
<proteinExistence type="inferred from homology"/>
<sequence>MTKFEKKQWLSQLLEHQNVDHIIEQLKEMPTIEVASILKDLPHELIPTYYHAFSIKQRAYILADFPEDEQLLIFHQTEKMTFGEIFEAMESNERMEFYRRLEPEEQINLLPFLHKEVRMEVLELSKYPAETAGGIMSTDFATVMEKLTCAEAIDKVRRDAPSKKMIYYIYAVDQDMRLQGFLTMKDLIMATPETLVKEVVHHNYVASEVSDDRELVAQKIEMYDLVALPVVNQFGQLVGIVTHDEAIEVIRQEQTEDMEKFMGIMPEEDPENYFDTSTLQHFKKRVVWIVGLAALGIISGMIIHRFEDALEKMIILALYMPMMADTGGNSGSQSATVVIRAMALGQINLKQWVKVIWKEIKISAMLALLLAILTMAKVLFLSSAANIPEGFSLLEIASVIALALGTQVITSAIIGTGLPLTVKKFGGDPAVVASPAITTIVDITGLLIYFGMATLFFF</sequence>
<evidence type="ECO:0000256" key="2">
    <source>
        <dbReference type="ARBA" id="ARBA00009749"/>
    </source>
</evidence>
<dbReference type="Pfam" id="PF00571">
    <property type="entry name" value="CBS"/>
    <property type="match status" value="2"/>
</dbReference>
<dbReference type="SUPFAM" id="SSF161093">
    <property type="entry name" value="MgtE membrane domain-like"/>
    <property type="match status" value="1"/>
</dbReference>
<feature type="domain" description="CBS" evidence="10">
    <location>
        <begin position="136"/>
        <end position="198"/>
    </location>
</feature>
<dbReference type="Gene3D" id="1.10.357.20">
    <property type="entry name" value="SLC41 divalent cation transporters, integral membrane domain"/>
    <property type="match status" value="1"/>
</dbReference>
<dbReference type="Gene3D" id="1.25.60.10">
    <property type="entry name" value="MgtE N-terminal domain-like"/>
    <property type="match status" value="1"/>
</dbReference>
<evidence type="ECO:0000256" key="4">
    <source>
        <dbReference type="ARBA" id="ARBA00022692"/>
    </source>
</evidence>
<keyword evidence="9" id="KW-1003">Cell membrane</keyword>
<evidence type="ECO:0000259" key="10">
    <source>
        <dbReference type="PROSITE" id="PS51371"/>
    </source>
</evidence>
<dbReference type="EMBL" id="BQKE01000001">
    <property type="protein sequence ID" value="GJM60384.1"/>
    <property type="molecule type" value="Genomic_DNA"/>
</dbReference>
<feature type="transmembrane region" description="Helical" evidence="9">
    <location>
        <begin position="436"/>
        <end position="457"/>
    </location>
</feature>
<dbReference type="SMART" id="SM00924">
    <property type="entry name" value="MgtE_N"/>
    <property type="match status" value="1"/>
</dbReference>
<dbReference type="RefSeq" id="WP_338236152.1">
    <property type="nucleotide sequence ID" value="NZ_BQKE01000001.1"/>
</dbReference>
<evidence type="ECO:0000313" key="12">
    <source>
        <dbReference type="Proteomes" id="UP001310022"/>
    </source>
</evidence>
<dbReference type="SMART" id="SM00116">
    <property type="entry name" value="CBS"/>
    <property type="match status" value="2"/>
</dbReference>
<dbReference type="PROSITE" id="PS50283">
    <property type="entry name" value="NA_SOLUT_SYMP_3"/>
    <property type="match status" value="1"/>
</dbReference>
<dbReference type="Pfam" id="PF01769">
    <property type="entry name" value="MgtE"/>
    <property type="match status" value="1"/>
</dbReference>
<dbReference type="SUPFAM" id="SSF54631">
    <property type="entry name" value="CBS-domain pair"/>
    <property type="match status" value="1"/>
</dbReference>
<gene>
    <name evidence="11" type="ORF">PEDI_09360</name>
</gene>
<organism evidence="11 12">
    <name type="scientific">Persicobacter diffluens</name>
    <dbReference type="NCBI Taxonomy" id="981"/>
    <lineage>
        <taxon>Bacteria</taxon>
        <taxon>Pseudomonadati</taxon>
        <taxon>Bacteroidota</taxon>
        <taxon>Cytophagia</taxon>
        <taxon>Cytophagales</taxon>
        <taxon>Persicobacteraceae</taxon>
        <taxon>Persicobacter</taxon>
    </lineage>
</organism>
<comment type="subunit">
    <text evidence="9">Homodimer.</text>
</comment>
<dbReference type="GO" id="GO:0005886">
    <property type="term" value="C:plasma membrane"/>
    <property type="evidence" value="ECO:0007669"/>
    <property type="project" value="UniProtKB-SubCell"/>
</dbReference>
<dbReference type="CDD" id="cd04606">
    <property type="entry name" value="CBS_pair_Mg_transporter"/>
    <property type="match status" value="1"/>
</dbReference>
<dbReference type="InterPro" id="IPR006667">
    <property type="entry name" value="SLC41_membr_dom"/>
</dbReference>
<evidence type="ECO:0000313" key="11">
    <source>
        <dbReference type="EMBL" id="GJM60384.1"/>
    </source>
</evidence>
<keyword evidence="7 9" id="KW-0472">Membrane</keyword>
<dbReference type="AlphaFoldDB" id="A0AAN5AJ01"/>
<feature type="transmembrane region" description="Helical" evidence="9">
    <location>
        <begin position="286"/>
        <end position="306"/>
    </location>
</feature>
<keyword evidence="3 9" id="KW-0813">Transport</keyword>
<keyword evidence="5 9" id="KW-0460">Magnesium</keyword>
<dbReference type="GO" id="GO:0015095">
    <property type="term" value="F:magnesium ion transmembrane transporter activity"/>
    <property type="evidence" value="ECO:0007669"/>
    <property type="project" value="UniProtKB-UniRule"/>
</dbReference>
<keyword evidence="4 9" id="KW-0812">Transmembrane</keyword>
<evidence type="ECO:0000256" key="6">
    <source>
        <dbReference type="ARBA" id="ARBA00022989"/>
    </source>
</evidence>
<evidence type="ECO:0000256" key="3">
    <source>
        <dbReference type="ARBA" id="ARBA00022448"/>
    </source>
</evidence>
<accession>A0AAN5AJ01</accession>
<keyword evidence="12" id="KW-1185">Reference proteome</keyword>
<name>A0AAN5AJ01_9BACT</name>
<comment type="subcellular location">
    <subcellularLocation>
        <location evidence="9">Cell membrane</location>
        <topology evidence="9">Multi-pass membrane protein</topology>
    </subcellularLocation>
    <subcellularLocation>
        <location evidence="1">Membrane</location>
        <topology evidence="1">Multi-pass membrane protein</topology>
    </subcellularLocation>
</comment>
<keyword evidence="6 9" id="KW-1133">Transmembrane helix</keyword>
<dbReference type="InterPro" id="IPR000644">
    <property type="entry name" value="CBS_dom"/>
</dbReference>
<reference evidence="11 12" key="1">
    <citation type="submission" date="2021-12" db="EMBL/GenBank/DDBJ databases">
        <title>Genome sequencing of bacteria with rrn-lacking chromosome and rrn-plasmid.</title>
        <authorList>
            <person name="Anda M."/>
            <person name="Iwasaki W."/>
        </authorList>
    </citation>
    <scope>NUCLEOTIDE SEQUENCE [LARGE SCALE GENOMIC DNA]</scope>
    <source>
        <strain evidence="11 12">NBRC 15940</strain>
    </source>
</reference>
<feature type="transmembrane region" description="Helical" evidence="9">
    <location>
        <begin position="362"/>
        <end position="381"/>
    </location>
</feature>
<keyword evidence="9" id="KW-0479">Metal-binding</keyword>
<dbReference type="InterPro" id="IPR001734">
    <property type="entry name" value="Na/solute_symporter"/>
</dbReference>
<dbReference type="InterPro" id="IPR006668">
    <property type="entry name" value="Mg_transptr_MgtE_intracell_dom"/>
</dbReference>
<dbReference type="InterPro" id="IPR046342">
    <property type="entry name" value="CBS_dom_sf"/>
</dbReference>
<evidence type="ECO:0000256" key="1">
    <source>
        <dbReference type="ARBA" id="ARBA00004141"/>
    </source>
</evidence>
<dbReference type="PANTHER" id="PTHR43773:SF1">
    <property type="entry name" value="MAGNESIUM TRANSPORTER MGTE"/>
    <property type="match status" value="1"/>
</dbReference>
<dbReference type="NCBIfam" id="TIGR00400">
    <property type="entry name" value="mgtE"/>
    <property type="match status" value="1"/>
</dbReference>
<feature type="transmembrane region" description="Helical" evidence="9">
    <location>
        <begin position="393"/>
        <end position="416"/>
    </location>
</feature>
<evidence type="ECO:0000256" key="7">
    <source>
        <dbReference type="ARBA" id="ARBA00023136"/>
    </source>
</evidence>
<dbReference type="InterPro" id="IPR006669">
    <property type="entry name" value="MgtE_transporter"/>
</dbReference>
<dbReference type="InterPro" id="IPR036739">
    <property type="entry name" value="SLC41_membr_dom_sf"/>
</dbReference>
<comment type="caution">
    <text evidence="9">Lacks conserved residue(s) required for the propagation of feature annotation.</text>
</comment>
<dbReference type="PANTHER" id="PTHR43773">
    <property type="entry name" value="MAGNESIUM TRANSPORTER MGTE"/>
    <property type="match status" value="1"/>
</dbReference>